<dbReference type="PANTHER" id="PTHR23026">
    <property type="entry name" value="NADPH NITROREDUCTASE"/>
    <property type="match status" value="1"/>
</dbReference>
<sequence>MNLDRVNARTVHAALALAVRAPSVHNTQPWRWRFRDGTLHLYADRARWLTATDPEGRDLLLSCGAVLHHLRVALAALGWAATVHRLPTPVEPDHLAVVEPHRRPDLAGTGTQMTAAIVRRRTDRRSFVDRAVPATLLNQLGEVAAAEQARLVTVTDPADRAELADVIARAELLQERNLDIWYETARWSGKRPGTSDGVPAANVPTEQRYGDVALRRFTTGALAQPQTAILEGDGATLAVLTTASDSRLSRLRAGEALSAVLLAATDAGLASCPLSQAVEIVDTRRLLRQRLLPREAAVPQLILRLGWPAWVPEGSLPIPPTPRRAVEDVLDGASAEPCGTDSTGMERS</sequence>
<dbReference type="OrthoDB" id="8156917at2"/>
<dbReference type="Proteomes" id="UP000298860">
    <property type="component" value="Unassembled WGS sequence"/>
</dbReference>
<dbReference type="AlphaFoldDB" id="A0A4D4JHP8"/>
<feature type="region of interest" description="Disordered" evidence="1">
    <location>
        <begin position="321"/>
        <end position="348"/>
    </location>
</feature>
<dbReference type="InterPro" id="IPR050627">
    <property type="entry name" value="Nitroreductase/BluB"/>
</dbReference>
<organism evidence="2 3">
    <name type="scientific">Gandjariella thermophila</name>
    <dbReference type="NCBI Taxonomy" id="1931992"/>
    <lineage>
        <taxon>Bacteria</taxon>
        <taxon>Bacillati</taxon>
        <taxon>Actinomycetota</taxon>
        <taxon>Actinomycetes</taxon>
        <taxon>Pseudonocardiales</taxon>
        <taxon>Pseudonocardiaceae</taxon>
        <taxon>Gandjariella</taxon>
    </lineage>
</organism>
<comment type="caution">
    <text evidence="2">The sequence shown here is derived from an EMBL/GenBank/DDBJ whole genome shotgun (WGS) entry which is preliminary data.</text>
</comment>
<dbReference type="RefSeq" id="WP_137816355.1">
    <property type="nucleotide sequence ID" value="NZ_BJFL01000041.1"/>
</dbReference>
<dbReference type="GO" id="GO:0016491">
    <property type="term" value="F:oxidoreductase activity"/>
    <property type="evidence" value="ECO:0007669"/>
    <property type="project" value="InterPro"/>
</dbReference>
<reference evidence="3" key="1">
    <citation type="submission" date="2019-04" db="EMBL/GenBank/DDBJ databases">
        <title>Draft genome sequence of Pseudonocardiaceae bacterium SL3-2-4.</title>
        <authorList>
            <person name="Ningsih F."/>
            <person name="Yokota A."/>
            <person name="Sakai Y."/>
            <person name="Nanatani K."/>
            <person name="Yabe S."/>
            <person name="Oetari A."/>
            <person name="Sjamsuridzal W."/>
        </authorList>
    </citation>
    <scope>NUCLEOTIDE SEQUENCE [LARGE SCALE GENOMIC DNA]</scope>
    <source>
        <strain evidence="3">SL3-2-4</strain>
    </source>
</reference>
<evidence type="ECO:0000256" key="1">
    <source>
        <dbReference type="SAM" id="MobiDB-lite"/>
    </source>
</evidence>
<evidence type="ECO:0000313" key="2">
    <source>
        <dbReference type="EMBL" id="GDY33407.1"/>
    </source>
</evidence>
<dbReference type="InterPro" id="IPR000415">
    <property type="entry name" value="Nitroreductase-like"/>
</dbReference>
<proteinExistence type="predicted"/>
<dbReference type="EMBL" id="BJFL01000041">
    <property type="protein sequence ID" value="GDY33407.1"/>
    <property type="molecule type" value="Genomic_DNA"/>
</dbReference>
<dbReference type="SUPFAM" id="SSF55469">
    <property type="entry name" value="FMN-dependent nitroreductase-like"/>
    <property type="match status" value="2"/>
</dbReference>
<keyword evidence="3" id="KW-1185">Reference proteome</keyword>
<accession>A0A4D4JHP8</accession>
<dbReference type="NCBIfam" id="NF047509">
    <property type="entry name" value="Rv3131_FMN_oxido"/>
    <property type="match status" value="1"/>
</dbReference>
<name>A0A4D4JHP8_9PSEU</name>
<dbReference type="PANTHER" id="PTHR23026:SF123">
    <property type="entry name" value="NAD(P)H NITROREDUCTASE RV3131-RELATED"/>
    <property type="match status" value="1"/>
</dbReference>
<evidence type="ECO:0000313" key="3">
    <source>
        <dbReference type="Proteomes" id="UP000298860"/>
    </source>
</evidence>
<dbReference type="Gene3D" id="3.40.109.10">
    <property type="entry name" value="NADH Oxidase"/>
    <property type="match status" value="1"/>
</dbReference>
<protein>
    <submittedName>
        <fullName evidence="2">NAD(P)H nitroreductase</fullName>
    </submittedName>
</protein>
<gene>
    <name evidence="2" type="ORF">GTS_50400</name>
</gene>